<dbReference type="PANTHER" id="PTHR33219:SF14">
    <property type="entry name" value="PROTEIN COFACTOR ASSEMBLY OF COMPLEX C SUBUNIT B CCB3, CHLOROPLASTIC-RELATED"/>
    <property type="match status" value="1"/>
</dbReference>
<dbReference type="Proteomes" id="UP000069902">
    <property type="component" value="Chromosome cPNK"/>
</dbReference>
<keyword evidence="4" id="KW-1185">Reference proteome</keyword>
<reference evidence="4" key="1">
    <citation type="submission" date="2015-09" db="EMBL/GenBank/DDBJ databases">
        <authorList>
            <person name="Bertelli C."/>
        </authorList>
    </citation>
    <scope>NUCLEOTIDE SEQUENCE [LARGE SCALE GENOMIC DNA]</scope>
    <source>
        <strain evidence="4">KNic</strain>
    </source>
</reference>
<keyword evidence="2" id="KW-1133">Transmembrane helix</keyword>
<dbReference type="PATRIC" id="fig|389348.3.peg.11"/>
<keyword evidence="2" id="KW-0472">Membrane</keyword>
<protein>
    <submittedName>
        <fullName evidence="3">Putative membrane protein</fullName>
    </submittedName>
</protein>
<dbReference type="STRING" id="389348.PNK_0009"/>
<evidence type="ECO:0000256" key="1">
    <source>
        <dbReference type="ARBA" id="ARBA00010894"/>
    </source>
</evidence>
<name>A0A0U5ENZ0_9BACT</name>
<dbReference type="InParanoid" id="A0A0U5ENZ0"/>
<evidence type="ECO:0000313" key="4">
    <source>
        <dbReference type="Proteomes" id="UP000069902"/>
    </source>
</evidence>
<keyword evidence="2" id="KW-0812">Transmembrane</keyword>
<evidence type="ECO:0000256" key="2">
    <source>
        <dbReference type="SAM" id="Phobius"/>
    </source>
</evidence>
<gene>
    <name evidence="3" type="ORF">PNK_0009</name>
</gene>
<organism evidence="3 4">
    <name type="scientific">Candidatus Protochlamydia naegleriophila</name>
    <dbReference type="NCBI Taxonomy" id="389348"/>
    <lineage>
        <taxon>Bacteria</taxon>
        <taxon>Pseudomonadati</taxon>
        <taxon>Chlamydiota</taxon>
        <taxon>Chlamydiia</taxon>
        <taxon>Parachlamydiales</taxon>
        <taxon>Parachlamydiaceae</taxon>
        <taxon>Candidatus Protochlamydia</taxon>
    </lineage>
</organism>
<comment type="similarity">
    <text evidence="1">Belongs to the YggT family.</text>
</comment>
<feature type="transmembrane region" description="Helical" evidence="2">
    <location>
        <begin position="66"/>
        <end position="87"/>
    </location>
</feature>
<dbReference type="AlphaFoldDB" id="A0A0U5ENZ0"/>
<sequence>MLIAIKLINVFFQVYTLMLFARIIASWFPQLYEYRLMQFVAYYTEPYLNFFRRFIPPLGMIDFSPIVAFICLSFMQSLIINLLLGFVR</sequence>
<feature type="transmembrane region" description="Helical" evidence="2">
    <location>
        <begin position="7"/>
        <end position="28"/>
    </location>
</feature>
<dbReference type="GO" id="GO:0016020">
    <property type="term" value="C:membrane"/>
    <property type="evidence" value="ECO:0007669"/>
    <property type="project" value="InterPro"/>
</dbReference>
<dbReference type="Pfam" id="PF02325">
    <property type="entry name" value="CCB3_YggT"/>
    <property type="match status" value="1"/>
</dbReference>
<dbReference type="PANTHER" id="PTHR33219">
    <property type="entry name" value="YLMG HOMOLOG PROTEIN 2, CHLOROPLASTIC"/>
    <property type="match status" value="1"/>
</dbReference>
<dbReference type="KEGG" id="pnl:PNK_0009"/>
<evidence type="ECO:0000313" key="3">
    <source>
        <dbReference type="EMBL" id="CUI15648.1"/>
    </source>
</evidence>
<dbReference type="RefSeq" id="WP_231909259.1">
    <property type="nucleotide sequence ID" value="NZ_LN879502.1"/>
</dbReference>
<dbReference type="InterPro" id="IPR003425">
    <property type="entry name" value="CCB3/YggT"/>
</dbReference>
<dbReference type="EMBL" id="LN879502">
    <property type="protein sequence ID" value="CUI15648.1"/>
    <property type="molecule type" value="Genomic_DNA"/>
</dbReference>
<proteinExistence type="inferred from homology"/>
<accession>A0A0U5ENZ0</accession>